<name>A0A4Y2Q3W5_ARAVE</name>
<dbReference type="Proteomes" id="UP000499080">
    <property type="component" value="Unassembled WGS sequence"/>
</dbReference>
<dbReference type="AlphaFoldDB" id="A0A4Y2Q3W5"/>
<proteinExistence type="predicted"/>
<sequence>MGEHPNGMLLICQVSSRIEFPKSCPLHVRSLENNFACNSEALDQLTVCNDVMPVNGGSWMKKLQEMNIIFTDVGEKSQPVQVLIGKFLTGQRRVLPCGLVAIETLLGWTLSGEVPENRVTSSNAMLVTSLFVKELDIADLWKLDSIGIKDLIEKLSKKEPEDLTKEHFLQTVRYNDDKRYEVHLPWLDNYVPLPDNLELATRRLESTTKKLLHENLHDAL</sequence>
<evidence type="ECO:0000313" key="1">
    <source>
        <dbReference type="EMBL" id="GBN58848.1"/>
    </source>
</evidence>
<gene>
    <name evidence="1" type="ORF">AVEN_135519_1</name>
</gene>
<evidence type="ECO:0000313" key="2">
    <source>
        <dbReference type="Proteomes" id="UP000499080"/>
    </source>
</evidence>
<accession>A0A4Y2Q3W5</accession>
<comment type="caution">
    <text evidence="1">The sequence shown here is derived from an EMBL/GenBank/DDBJ whole genome shotgun (WGS) entry which is preliminary data.</text>
</comment>
<reference evidence="1 2" key="1">
    <citation type="journal article" date="2019" name="Sci. Rep.">
        <title>Orb-weaving spider Araneus ventricosus genome elucidates the spidroin gene catalogue.</title>
        <authorList>
            <person name="Kono N."/>
            <person name="Nakamura H."/>
            <person name="Ohtoshi R."/>
            <person name="Moran D.A.P."/>
            <person name="Shinohara A."/>
            <person name="Yoshida Y."/>
            <person name="Fujiwara M."/>
            <person name="Mori M."/>
            <person name="Tomita M."/>
            <person name="Arakawa K."/>
        </authorList>
    </citation>
    <scope>NUCLEOTIDE SEQUENCE [LARGE SCALE GENOMIC DNA]</scope>
</reference>
<evidence type="ECO:0008006" key="3">
    <source>
        <dbReference type="Google" id="ProtNLM"/>
    </source>
</evidence>
<protein>
    <recommendedName>
        <fullName evidence="3">Peptidase aspartic putative domain-containing protein</fullName>
    </recommendedName>
</protein>
<organism evidence="1 2">
    <name type="scientific">Araneus ventricosus</name>
    <name type="common">Orbweaver spider</name>
    <name type="synonym">Epeira ventricosa</name>
    <dbReference type="NCBI Taxonomy" id="182803"/>
    <lineage>
        <taxon>Eukaryota</taxon>
        <taxon>Metazoa</taxon>
        <taxon>Ecdysozoa</taxon>
        <taxon>Arthropoda</taxon>
        <taxon>Chelicerata</taxon>
        <taxon>Arachnida</taxon>
        <taxon>Araneae</taxon>
        <taxon>Araneomorphae</taxon>
        <taxon>Entelegynae</taxon>
        <taxon>Araneoidea</taxon>
        <taxon>Araneidae</taxon>
        <taxon>Araneus</taxon>
    </lineage>
</organism>
<dbReference type="OrthoDB" id="416987at2759"/>
<dbReference type="EMBL" id="BGPR01013010">
    <property type="protein sequence ID" value="GBN58848.1"/>
    <property type="molecule type" value="Genomic_DNA"/>
</dbReference>
<keyword evidence="2" id="KW-1185">Reference proteome</keyword>